<dbReference type="InterPro" id="IPR004101">
    <property type="entry name" value="Mur_ligase_C"/>
</dbReference>
<keyword evidence="7 13" id="KW-0436">Ligase</keyword>
<feature type="binding site" evidence="7">
    <location>
        <position position="207"/>
    </location>
    <ligand>
        <name>UDP-N-acetyl-alpha-D-muramoyl-L-alanyl-D-glutamate</name>
        <dbReference type="ChEBI" id="CHEBI:83900"/>
    </ligand>
</feature>
<feature type="binding site" evidence="7">
    <location>
        <position position="50"/>
    </location>
    <ligand>
        <name>UDP-N-acetyl-alpha-D-muramoyl-L-alanyl-D-glutamate</name>
        <dbReference type="ChEBI" id="CHEBI:83900"/>
    </ligand>
</feature>
<dbReference type="InterPro" id="IPR013221">
    <property type="entry name" value="Mur_ligase_cen"/>
</dbReference>
<dbReference type="InterPro" id="IPR035911">
    <property type="entry name" value="MurE/MurF_N"/>
</dbReference>
<evidence type="ECO:0000256" key="5">
    <source>
        <dbReference type="ARBA" id="ARBA00023306"/>
    </source>
</evidence>
<feature type="binding site" evidence="7">
    <location>
        <begin position="172"/>
        <end position="173"/>
    </location>
    <ligand>
        <name>UDP-N-acetyl-alpha-D-muramoyl-L-alanyl-D-glutamate</name>
        <dbReference type="ChEBI" id="CHEBI:83900"/>
    </ligand>
</feature>
<evidence type="ECO:0000256" key="3">
    <source>
        <dbReference type="ARBA" id="ARBA00022960"/>
    </source>
</evidence>
<feature type="binding site" evidence="7">
    <location>
        <position position="52"/>
    </location>
    <ligand>
        <name>UDP-N-acetyl-alpha-D-muramoyl-L-alanyl-D-glutamate</name>
        <dbReference type="ChEBI" id="CHEBI:83900"/>
    </ligand>
</feature>
<evidence type="ECO:0000259" key="10">
    <source>
        <dbReference type="Pfam" id="PF01225"/>
    </source>
</evidence>
<feature type="binding site" evidence="7">
    <location>
        <begin position="129"/>
        <end position="135"/>
    </location>
    <ligand>
        <name>ATP</name>
        <dbReference type="ChEBI" id="CHEBI:30616"/>
    </ligand>
</feature>
<gene>
    <name evidence="7" type="primary">murE</name>
    <name evidence="13" type="ORF">MMF93_00940</name>
</gene>
<comment type="cofactor">
    <cofactor evidence="7">
        <name>Mg(2+)</name>
        <dbReference type="ChEBI" id="CHEBI:18420"/>
    </cofactor>
</comment>
<dbReference type="Pfam" id="PF08245">
    <property type="entry name" value="Mur_ligase_M"/>
    <property type="match status" value="1"/>
</dbReference>
<dbReference type="InterPro" id="IPR036565">
    <property type="entry name" value="Mur-like_cat_sf"/>
</dbReference>
<dbReference type="EMBL" id="CP093846">
    <property type="protein sequence ID" value="UNS95179.1"/>
    <property type="molecule type" value="Genomic_DNA"/>
</dbReference>
<evidence type="ECO:0000256" key="2">
    <source>
        <dbReference type="ARBA" id="ARBA00022618"/>
    </source>
</evidence>
<protein>
    <recommendedName>
        <fullName evidence="7">UDP-N-acetylmuramyl-tripeptide synthetase</fullName>
        <ecNumber evidence="7">6.3.2.-</ecNumber>
    </recommendedName>
    <alternativeName>
        <fullName evidence="7">UDP-MurNAc-tripeptide synthetase</fullName>
    </alternativeName>
</protein>
<comment type="pathway">
    <text evidence="7 8">Cell wall biogenesis; peptidoglycan biosynthesis.</text>
</comment>
<keyword evidence="5 7" id="KW-0131">Cell cycle</keyword>
<accession>A0ABY3XLA1</accession>
<dbReference type="Pfam" id="PF02875">
    <property type="entry name" value="Mur_ligase_C"/>
    <property type="match status" value="1"/>
</dbReference>
<dbReference type="SUPFAM" id="SSF53244">
    <property type="entry name" value="MurD-like peptide ligases, peptide-binding domain"/>
    <property type="match status" value="1"/>
</dbReference>
<comment type="function">
    <text evidence="7">Catalyzes the addition of an amino acid to the nucleotide precursor UDP-N-acetylmuramoyl-L-alanyl-D-glutamate (UMAG) in the biosynthesis of bacterial cell-wall peptidoglycan.</text>
</comment>
<feature type="modified residue" description="N6-carboxylysine" evidence="7">
    <location>
        <position position="239"/>
    </location>
</feature>
<dbReference type="SUPFAM" id="SSF53623">
    <property type="entry name" value="MurD-like peptide ligases, catalytic domain"/>
    <property type="match status" value="1"/>
</dbReference>
<evidence type="ECO:0000256" key="4">
    <source>
        <dbReference type="ARBA" id="ARBA00022984"/>
    </source>
</evidence>
<keyword evidence="6 7" id="KW-0961">Cell wall biogenesis/degradation</keyword>
<evidence type="ECO:0000259" key="11">
    <source>
        <dbReference type="Pfam" id="PF02875"/>
    </source>
</evidence>
<dbReference type="Proteomes" id="UP001202244">
    <property type="component" value="Chromosome"/>
</dbReference>
<keyword evidence="7" id="KW-0460">Magnesium</keyword>
<keyword evidence="7" id="KW-0547">Nucleotide-binding</keyword>
<reference evidence="13 14" key="1">
    <citation type="journal article" date="2023" name="Microbiol. Spectr.">
        <title>Synergy between Genome Mining, Metabolomics, and Bioinformatics Uncovers Antibacterial Chlorinated Carbazole Alkaloids and Their Biosynthetic Gene Cluster from Streptomyces tubbatahanensis sp. nov., a Novel Actinomycete Isolated from Sulu Sea, Philippines.</title>
        <authorList>
            <person name="Tenebro C.P."/>
            <person name="Trono D.J.V.L."/>
            <person name="Balida L.A.P."/>
            <person name="Bayog L.K.A."/>
            <person name="Bruna J.R."/>
            <person name="Sabido E.M."/>
            <person name="Caspe D.P.C."/>
            <person name="de Los Santos E.L.C."/>
            <person name="Saludes J.P."/>
            <person name="Dalisay D.S."/>
        </authorList>
    </citation>
    <scope>NUCLEOTIDE SEQUENCE [LARGE SCALE GENOMIC DNA]</scope>
    <source>
        <strain evidence="13 14">DSD3025</strain>
    </source>
</reference>
<keyword evidence="14" id="KW-1185">Reference proteome</keyword>
<dbReference type="HAMAP" id="MF_00208">
    <property type="entry name" value="MurE"/>
    <property type="match status" value="1"/>
</dbReference>
<dbReference type="EC" id="6.3.2.-" evidence="7"/>
<feature type="region of interest" description="Disordered" evidence="9">
    <location>
        <begin position="505"/>
        <end position="542"/>
    </location>
</feature>
<feature type="compositionally biased region" description="Basic and acidic residues" evidence="9">
    <location>
        <begin position="528"/>
        <end position="542"/>
    </location>
</feature>
<evidence type="ECO:0000256" key="6">
    <source>
        <dbReference type="ARBA" id="ARBA00023316"/>
    </source>
</evidence>
<dbReference type="InterPro" id="IPR000713">
    <property type="entry name" value="Mur_ligase_N"/>
</dbReference>
<dbReference type="Gene3D" id="3.40.1190.10">
    <property type="entry name" value="Mur-like, catalytic domain"/>
    <property type="match status" value="1"/>
</dbReference>
<keyword evidence="7" id="KW-0963">Cytoplasm</keyword>
<dbReference type="NCBIfam" id="TIGR01085">
    <property type="entry name" value="murE"/>
    <property type="match status" value="1"/>
</dbReference>
<name>A0ABY3XLA1_9ACTN</name>
<evidence type="ECO:0000256" key="8">
    <source>
        <dbReference type="RuleBase" id="RU004135"/>
    </source>
</evidence>
<evidence type="ECO:0000313" key="14">
    <source>
        <dbReference type="Proteomes" id="UP001202244"/>
    </source>
</evidence>
<dbReference type="PANTHER" id="PTHR23135">
    <property type="entry name" value="MUR LIGASE FAMILY MEMBER"/>
    <property type="match status" value="1"/>
</dbReference>
<dbReference type="GO" id="GO:0016874">
    <property type="term" value="F:ligase activity"/>
    <property type="evidence" value="ECO:0007669"/>
    <property type="project" value="UniProtKB-KW"/>
</dbReference>
<dbReference type="PANTHER" id="PTHR23135:SF4">
    <property type="entry name" value="UDP-N-ACETYLMURAMOYL-L-ALANYL-D-GLUTAMATE--2,6-DIAMINOPIMELATE LIGASE MURE HOMOLOG, CHLOROPLASTIC"/>
    <property type="match status" value="1"/>
</dbReference>
<dbReference type="RefSeq" id="WP_242748592.1">
    <property type="nucleotide sequence ID" value="NZ_CP093846.1"/>
</dbReference>
<keyword evidence="3 7" id="KW-0133">Cell shape</keyword>
<feature type="domain" description="Mur ligase N-terminal catalytic" evidence="10">
    <location>
        <begin position="45"/>
        <end position="91"/>
    </location>
</feature>
<proteinExistence type="inferred from homology"/>
<organism evidence="13 14">
    <name type="scientific">Streptomyces tubbatahanensis</name>
    <dbReference type="NCBI Taxonomy" id="2923272"/>
    <lineage>
        <taxon>Bacteria</taxon>
        <taxon>Bacillati</taxon>
        <taxon>Actinomycetota</taxon>
        <taxon>Actinomycetes</taxon>
        <taxon>Kitasatosporales</taxon>
        <taxon>Streptomycetaceae</taxon>
        <taxon>Streptomyces</taxon>
    </lineage>
</organism>
<dbReference type="InterPro" id="IPR036615">
    <property type="entry name" value="Mur_ligase_C_dom_sf"/>
</dbReference>
<sequence>MTSTSRRADRPGAVPMSLDAILHALRALAPEARLIGPPASGRTGVHGVTLDSGDVEPGDLFAGLPGTLRHGADHAEEAAAAGAVALLSDRTVGCLPTLVVDQPRRALGFLASRLYGDPSRALSVYGVTGTNGKTSTAHLLAAGLEAAGRRVGLAGSLETRVPGRARRPAVRTTAEAPVIQRLLAGTRQEGGTDAVLEVSSHALALSRVNGTRFRVAVFTNLSPDHLDLHGDLEHYYAAKASLFTPDRCAHAVVNIGDAHGRRLAAETRCPLTTFTSGPEPADWSACDIHADVGGTRFRLRGPGVDREVRLLLLGPHQADNMVAAAAALAAGGADVTAALRGMEHLASIPGRLERVDVGQGFLAFVDFAHNTGGQHRLLPFLRSLTSGRVIVVLGATGERDPAKRAALGDTAARDADLLIVTDESAHGEDPAMLRTAVANGARRSGQAEVHVEPDRRHAFSLAVSAARPGDVLVVAGRGADQEQTSTRGSRPFDDRVALHAALLQHAAAHHAREQPPRQALLGTSTPSTRDDGDPRPTVEDPA</sequence>
<evidence type="ECO:0000256" key="9">
    <source>
        <dbReference type="SAM" id="MobiDB-lite"/>
    </source>
</evidence>
<comment type="PTM">
    <text evidence="7">Carboxylation is probably crucial for Mg(2+) binding and, consequently, for the gamma-phosphate positioning of ATP.</text>
</comment>
<dbReference type="Gene3D" id="3.90.190.20">
    <property type="entry name" value="Mur ligase, C-terminal domain"/>
    <property type="match status" value="1"/>
</dbReference>
<dbReference type="Pfam" id="PF01225">
    <property type="entry name" value="Mur_ligase"/>
    <property type="match status" value="1"/>
</dbReference>
<feature type="domain" description="Mur ligase C-terminal" evidence="11">
    <location>
        <begin position="350"/>
        <end position="478"/>
    </location>
</feature>
<evidence type="ECO:0000256" key="1">
    <source>
        <dbReference type="ARBA" id="ARBA00005898"/>
    </source>
</evidence>
<evidence type="ECO:0000313" key="13">
    <source>
        <dbReference type="EMBL" id="UNS95179.1"/>
    </source>
</evidence>
<comment type="subcellular location">
    <subcellularLocation>
        <location evidence="7 8">Cytoplasm</location>
    </subcellularLocation>
</comment>
<keyword evidence="4 7" id="KW-0573">Peptidoglycan synthesis</keyword>
<comment type="similarity">
    <text evidence="1 7">Belongs to the MurCDEF family. MurE subfamily.</text>
</comment>
<feature type="domain" description="Mur ligase central" evidence="12">
    <location>
        <begin position="127"/>
        <end position="327"/>
    </location>
</feature>
<dbReference type="InterPro" id="IPR005761">
    <property type="entry name" value="UDP-N-AcMur-Glu-dNH2Pim_ligase"/>
</dbReference>
<dbReference type="Gene3D" id="3.40.1390.10">
    <property type="entry name" value="MurE/MurF, N-terminal domain"/>
    <property type="match status" value="1"/>
</dbReference>
<feature type="binding site" evidence="7">
    <location>
        <position position="199"/>
    </location>
    <ligand>
        <name>UDP-N-acetyl-alpha-D-muramoyl-L-alanyl-D-glutamate</name>
        <dbReference type="ChEBI" id="CHEBI:83900"/>
    </ligand>
</feature>
<evidence type="ECO:0000256" key="7">
    <source>
        <dbReference type="HAMAP-Rule" id="MF_00208"/>
    </source>
</evidence>
<dbReference type="SUPFAM" id="SSF63418">
    <property type="entry name" value="MurE/MurF N-terminal domain"/>
    <property type="match status" value="1"/>
</dbReference>
<evidence type="ECO:0000259" key="12">
    <source>
        <dbReference type="Pfam" id="PF08245"/>
    </source>
</evidence>
<keyword evidence="2 7" id="KW-0132">Cell division</keyword>
<comment type="caution">
    <text evidence="7">Lacks conserved residue(s) required for the propagation of feature annotation.</text>
</comment>
<keyword evidence="7" id="KW-0067">ATP-binding</keyword>